<sequence length="142" mass="15782">MNSMHFLGEWFDCRAALTALRDPEAIRALCVEHVMRHHVSIAYDFFTLSAHRGVIGAVMADDLHIVVRTFPERDAVNVDLYAAPSHGTDVAGMFQLLAGLCDDFRPARTVLHRVQHGTDTMPASRVPIAPTQTFGAERWRAA</sequence>
<evidence type="ECO:0008006" key="12">
    <source>
        <dbReference type="Google" id="ProtNLM"/>
    </source>
</evidence>
<dbReference type="SUPFAM" id="SSF56276">
    <property type="entry name" value="S-adenosylmethionine decarboxylase"/>
    <property type="match status" value="1"/>
</dbReference>
<dbReference type="PATRIC" id="fig|1217721.7.peg.3420"/>
<gene>
    <name evidence="10" type="ORF">HY57_16665</name>
</gene>
<keyword evidence="2" id="KW-0210">Decarboxylase</keyword>
<evidence type="ECO:0000256" key="5">
    <source>
        <dbReference type="ARBA" id="ARBA00023115"/>
    </source>
</evidence>
<keyword evidence="6" id="KW-0865">Zymogen</keyword>
<dbReference type="Pfam" id="PF02675">
    <property type="entry name" value="AdoMet_dc"/>
    <property type="match status" value="1"/>
</dbReference>
<dbReference type="GO" id="GO:0008295">
    <property type="term" value="P:spermidine biosynthetic process"/>
    <property type="evidence" value="ECO:0007669"/>
    <property type="project" value="UniProtKB-KW"/>
</dbReference>
<dbReference type="KEGG" id="dja:HY57_16665"/>
<dbReference type="InterPro" id="IPR016067">
    <property type="entry name" value="S-AdoMet_deCO2ase_core"/>
</dbReference>
<dbReference type="AlphaFoldDB" id="A0A075K966"/>
<keyword evidence="11" id="KW-1185">Reference proteome</keyword>
<evidence type="ECO:0000256" key="1">
    <source>
        <dbReference type="ARBA" id="ARBA00001928"/>
    </source>
</evidence>
<reference evidence="10 11" key="1">
    <citation type="submission" date="2014-07" db="EMBL/GenBank/DDBJ databases">
        <title>Complete Genome Sequence of Dyella japonica Strain A8 Isolated from Malaysian Tropical Soil.</title>
        <authorList>
            <person name="Hui R.K.H."/>
            <person name="Chen J.-W."/>
            <person name="Chan K.-G."/>
            <person name="Leung F.C.C."/>
        </authorList>
    </citation>
    <scope>NUCLEOTIDE SEQUENCE [LARGE SCALE GENOMIC DNA]</scope>
    <source>
        <strain evidence="10 11">A8</strain>
    </source>
</reference>
<keyword evidence="4" id="KW-0745">Spermidine biosynthesis</keyword>
<evidence type="ECO:0000256" key="9">
    <source>
        <dbReference type="ARBA" id="ARBA00023317"/>
    </source>
</evidence>
<accession>A0A075K966</accession>
<evidence type="ECO:0000256" key="8">
    <source>
        <dbReference type="ARBA" id="ARBA00023270"/>
    </source>
</evidence>
<protein>
    <recommendedName>
        <fullName evidence="12">S-adenosylmethionine decarboxylase</fullName>
    </recommendedName>
</protein>
<dbReference type="EMBL" id="CP008884">
    <property type="protein sequence ID" value="AIF48758.1"/>
    <property type="molecule type" value="Genomic_DNA"/>
</dbReference>
<comment type="cofactor">
    <cofactor evidence="1">
        <name>pyruvate</name>
        <dbReference type="ChEBI" id="CHEBI:15361"/>
    </cofactor>
</comment>
<name>A0A075K966_9GAMM</name>
<keyword evidence="8" id="KW-0704">Schiff base</keyword>
<evidence type="ECO:0000313" key="10">
    <source>
        <dbReference type="EMBL" id="AIF48758.1"/>
    </source>
</evidence>
<dbReference type="OrthoDB" id="5951579at2"/>
<evidence type="ECO:0000256" key="7">
    <source>
        <dbReference type="ARBA" id="ARBA00023239"/>
    </source>
</evidence>
<evidence type="ECO:0000256" key="4">
    <source>
        <dbReference type="ARBA" id="ARBA00023066"/>
    </source>
</evidence>
<evidence type="ECO:0000313" key="11">
    <source>
        <dbReference type="Proteomes" id="UP000027987"/>
    </source>
</evidence>
<dbReference type="HOGENOM" id="CLU_1812737_0_0_6"/>
<evidence type="ECO:0000256" key="2">
    <source>
        <dbReference type="ARBA" id="ARBA00022793"/>
    </source>
</evidence>
<keyword evidence="9" id="KW-0670">Pyruvate</keyword>
<evidence type="ECO:0000256" key="3">
    <source>
        <dbReference type="ARBA" id="ARBA00022813"/>
    </source>
</evidence>
<dbReference type="Proteomes" id="UP000027987">
    <property type="component" value="Chromosome"/>
</dbReference>
<keyword evidence="5" id="KW-0620">Polyamine biosynthesis</keyword>
<keyword evidence="3" id="KW-0068">Autocatalytic cleavage</keyword>
<dbReference type="InterPro" id="IPR003826">
    <property type="entry name" value="AdoMetDC_fam_prok"/>
</dbReference>
<keyword evidence="7" id="KW-0456">Lyase</keyword>
<organism evidence="10 11">
    <name type="scientific">Dyella japonica A8</name>
    <dbReference type="NCBI Taxonomy" id="1217721"/>
    <lineage>
        <taxon>Bacteria</taxon>
        <taxon>Pseudomonadati</taxon>
        <taxon>Pseudomonadota</taxon>
        <taxon>Gammaproteobacteria</taxon>
        <taxon>Lysobacterales</taxon>
        <taxon>Rhodanobacteraceae</taxon>
        <taxon>Dyella</taxon>
    </lineage>
</organism>
<dbReference type="GO" id="GO:0004014">
    <property type="term" value="F:adenosylmethionine decarboxylase activity"/>
    <property type="evidence" value="ECO:0007669"/>
    <property type="project" value="InterPro"/>
</dbReference>
<dbReference type="Gene3D" id="3.60.90.10">
    <property type="entry name" value="S-adenosylmethionine decarboxylase"/>
    <property type="match status" value="1"/>
</dbReference>
<evidence type="ECO:0000256" key="6">
    <source>
        <dbReference type="ARBA" id="ARBA00023145"/>
    </source>
</evidence>
<proteinExistence type="predicted"/>
<dbReference type="RefSeq" id="WP_019466180.1">
    <property type="nucleotide sequence ID" value="NZ_ALOY01000170.1"/>
</dbReference>